<evidence type="ECO:0000313" key="5">
    <source>
        <dbReference type="EMBL" id="MCX2975215.1"/>
    </source>
</evidence>
<dbReference type="SUPFAM" id="SSF50891">
    <property type="entry name" value="Cyclophilin-like"/>
    <property type="match status" value="1"/>
</dbReference>
<dbReference type="InterPro" id="IPR044665">
    <property type="entry name" value="E_coli_cyclophilin_A-like"/>
</dbReference>
<dbReference type="GO" id="GO:0016853">
    <property type="term" value="F:isomerase activity"/>
    <property type="evidence" value="ECO:0007669"/>
    <property type="project" value="UniProtKB-KW"/>
</dbReference>
<dbReference type="EMBL" id="SHNP01000006">
    <property type="protein sequence ID" value="MCX2975215.1"/>
    <property type="molecule type" value="Genomic_DNA"/>
</dbReference>
<evidence type="ECO:0000259" key="4">
    <source>
        <dbReference type="PROSITE" id="PS50072"/>
    </source>
</evidence>
<evidence type="ECO:0000256" key="1">
    <source>
        <dbReference type="ARBA" id="ARBA00013194"/>
    </source>
</evidence>
<organism evidence="5 6">
    <name type="scientific">Candidatus Seongchinamella marina</name>
    <dbReference type="NCBI Taxonomy" id="2518990"/>
    <lineage>
        <taxon>Bacteria</taxon>
        <taxon>Pseudomonadati</taxon>
        <taxon>Pseudomonadota</taxon>
        <taxon>Gammaproteobacteria</taxon>
        <taxon>Cellvibrionales</taxon>
        <taxon>Halieaceae</taxon>
        <taxon>Seongchinamella</taxon>
    </lineage>
</organism>
<protein>
    <recommendedName>
        <fullName evidence="1">peptidylprolyl isomerase</fullName>
        <ecNumber evidence="1">5.2.1.8</ecNumber>
    </recommendedName>
</protein>
<comment type="caution">
    <text evidence="5">The sequence shown here is derived from an EMBL/GenBank/DDBJ whole genome shotgun (WGS) entry which is preliminary data.</text>
</comment>
<sequence length="185" mass="20336">MLDLHSREVLGSQRVEMSFDVGTVLLETYNWESPVTAANFLNYVRAGFYDQMLVHRAINGFMIQMGLLSFDGYNDEDRVTWSIRTPGPSIINEASNRLSNSRGTLSMARTSDPNSATAQFFINQADNSFLDFGSSNNPDGYAVFARVYSGMSVVDEIAAEPTTQLAGVGSDVPARGVLLQSVRFL</sequence>
<proteinExistence type="predicted"/>
<evidence type="ECO:0000256" key="2">
    <source>
        <dbReference type="ARBA" id="ARBA00023110"/>
    </source>
</evidence>
<evidence type="ECO:0000256" key="3">
    <source>
        <dbReference type="ARBA" id="ARBA00023235"/>
    </source>
</evidence>
<feature type="domain" description="PPIase cyclophilin-type" evidence="4">
    <location>
        <begin position="20"/>
        <end position="184"/>
    </location>
</feature>
<reference evidence="5" key="1">
    <citation type="submission" date="2019-02" db="EMBL/GenBank/DDBJ databases">
        <authorList>
            <person name="Li S.-H."/>
        </authorList>
    </citation>
    <scope>NUCLEOTIDE SEQUENCE</scope>
    <source>
        <strain evidence="5">IMCC8485</strain>
    </source>
</reference>
<name>A0ABT3T020_9GAMM</name>
<dbReference type="InterPro" id="IPR002130">
    <property type="entry name" value="Cyclophilin-type_PPIase_dom"/>
</dbReference>
<dbReference type="PROSITE" id="PS50072">
    <property type="entry name" value="CSA_PPIASE_2"/>
    <property type="match status" value="1"/>
</dbReference>
<accession>A0ABT3T020</accession>
<dbReference type="Pfam" id="PF00160">
    <property type="entry name" value="Pro_isomerase"/>
    <property type="match status" value="1"/>
</dbReference>
<keyword evidence="6" id="KW-1185">Reference proteome</keyword>
<dbReference type="Proteomes" id="UP001143307">
    <property type="component" value="Unassembled WGS sequence"/>
</dbReference>
<dbReference type="InterPro" id="IPR029000">
    <property type="entry name" value="Cyclophilin-like_dom_sf"/>
</dbReference>
<dbReference type="PANTHER" id="PTHR43246">
    <property type="entry name" value="PEPTIDYL-PROLYL CIS-TRANS ISOMERASE CYP38, CHLOROPLASTIC"/>
    <property type="match status" value="1"/>
</dbReference>
<keyword evidence="3 5" id="KW-0413">Isomerase</keyword>
<dbReference type="Gene3D" id="2.40.100.10">
    <property type="entry name" value="Cyclophilin-like"/>
    <property type="match status" value="1"/>
</dbReference>
<dbReference type="EC" id="5.2.1.8" evidence="1"/>
<gene>
    <name evidence="5" type="ORF">EYC87_16655</name>
</gene>
<keyword evidence="2" id="KW-0697">Rotamase</keyword>
<evidence type="ECO:0000313" key="6">
    <source>
        <dbReference type="Proteomes" id="UP001143307"/>
    </source>
</evidence>